<reference evidence="9" key="3">
    <citation type="submission" date="2025-09" db="UniProtKB">
        <authorList>
            <consortium name="Ensembl"/>
        </authorList>
    </citation>
    <scope>IDENTIFICATION</scope>
</reference>
<keyword evidence="5" id="KW-0372">Hormone</keyword>
<keyword evidence="7" id="KW-1015">Disulfide bond</keyword>
<keyword evidence="6" id="KW-0044">Antibiotic</keyword>
<dbReference type="Ensembl" id="ENSNFUT00015006407.1">
    <property type="protein sequence ID" value="ENSNFUP00015006079.1"/>
    <property type="gene ID" value="ENSNFUG00015003051.1"/>
</dbReference>
<sequence>MKSFTVAVTAAIMLTFICLQQSSAVPLPEVTASSPPPDLFSTCLTQMPYTIRQQREARGCRFCCGCCGMSGCGVCCPF</sequence>
<feature type="signal peptide" evidence="8">
    <location>
        <begin position="1"/>
        <end position="24"/>
    </location>
</feature>
<evidence type="ECO:0000256" key="3">
    <source>
        <dbReference type="ARBA" id="ARBA00022525"/>
    </source>
</evidence>
<comment type="subcellular location">
    <subcellularLocation>
        <location evidence="1">Secreted</location>
    </subcellularLocation>
</comment>
<comment type="similarity">
    <text evidence="2">Belongs to the hepcidin family.</text>
</comment>
<dbReference type="InterPro" id="IPR010500">
    <property type="entry name" value="Hepcidin"/>
</dbReference>
<dbReference type="Proteomes" id="UP000694548">
    <property type="component" value="Chromosome sgr05"/>
</dbReference>
<organism evidence="9 10">
    <name type="scientific">Nothobranchius furzeri</name>
    <name type="common">Turquoise killifish</name>
    <dbReference type="NCBI Taxonomy" id="105023"/>
    <lineage>
        <taxon>Eukaryota</taxon>
        <taxon>Metazoa</taxon>
        <taxon>Chordata</taxon>
        <taxon>Craniata</taxon>
        <taxon>Vertebrata</taxon>
        <taxon>Euteleostomi</taxon>
        <taxon>Actinopterygii</taxon>
        <taxon>Neopterygii</taxon>
        <taxon>Teleostei</taxon>
        <taxon>Neoteleostei</taxon>
        <taxon>Acanthomorphata</taxon>
        <taxon>Ovalentaria</taxon>
        <taxon>Atherinomorphae</taxon>
        <taxon>Cyprinodontiformes</taxon>
        <taxon>Nothobranchiidae</taxon>
        <taxon>Nothobranchius</taxon>
    </lineage>
</organism>
<keyword evidence="4" id="KW-0929">Antimicrobial</keyword>
<dbReference type="AlphaFoldDB" id="A0A8C6KHQ2"/>
<accession>A0A8C6KHQ2</accession>
<evidence type="ECO:0000256" key="5">
    <source>
        <dbReference type="ARBA" id="ARBA00022702"/>
    </source>
</evidence>
<keyword evidence="3" id="KW-0964">Secreted</keyword>
<keyword evidence="8" id="KW-0732">Signal</keyword>
<dbReference type="GO" id="GO:0005179">
    <property type="term" value="F:hormone activity"/>
    <property type="evidence" value="ECO:0007669"/>
    <property type="project" value="UniProtKB-KW"/>
</dbReference>
<evidence type="ECO:0000256" key="8">
    <source>
        <dbReference type="SAM" id="SignalP"/>
    </source>
</evidence>
<protein>
    <recommendedName>
        <fullName evidence="11">Hepcidin</fullName>
    </recommendedName>
</protein>
<evidence type="ECO:0008006" key="11">
    <source>
        <dbReference type="Google" id="ProtNLM"/>
    </source>
</evidence>
<dbReference type="GO" id="GO:0005576">
    <property type="term" value="C:extracellular region"/>
    <property type="evidence" value="ECO:0007669"/>
    <property type="project" value="UniProtKB-SubCell"/>
</dbReference>
<evidence type="ECO:0000256" key="2">
    <source>
        <dbReference type="ARBA" id="ARBA00008022"/>
    </source>
</evidence>
<evidence type="ECO:0000256" key="6">
    <source>
        <dbReference type="ARBA" id="ARBA00023022"/>
    </source>
</evidence>
<name>A0A8C6KHQ2_NOTFU</name>
<dbReference type="GO" id="GO:0042742">
    <property type="term" value="P:defense response to bacterium"/>
    <property type="evidence" value="ECO:0007669"/>
    <property type="project" value="UniProtKB-KW"/>
</dbReference>
<dbReference type="Pfam" id="PF06446">
    <property type="entry name" value="Hepcidin"/>
    <property type="match status" value="1"/>
</dbReference>
<evidence type="ECO:0000256" key="7">
    <source>
        <dbReference type="ARBA" id="ARBA00023157"/>
    </source>
</evidence>
<evidence type="ECO:0000313" key="9">
    <source>
        <dbReference type="Ensembl" id="ENSNFUP00015006079.1"/>
    </source>
</evidence>
<dbReference type="GO" id="GO:0006879">
    <property type="term" value="P:intracellular iron ion homeostasis"/>
    <property type="evidence" value="ECO:0007669"/>
    <property type="project" value="InterPro"/>
</dbReference>
<evidence type="ECO:0000256" key="1">
    <source>
        <dbReference type="ARBA" id="ARBA00004613"/>
    </source>
</evidence>
<evidence type="ECO:0000313" key="10">
    <source>
        <dbReference type="Proteomes" id="UP000694548"/>
    </source>
</evidence>
<dbReference type="GeneTree" id="ENSGT00390000013999"/>
<reference evidence="9" key="2">
    <citation type="submission" date="2025-08" db="UniProtKB">
        <authorList>
            <consortium name="Ensembl"/>
        </authorList>
    </citation>
    <scope>IDENTIFICATION</scope>
</reference>
<proteinExistence type="inferred from homology"/>
<evidence type="ECO:0000256" key="4">
    <source>
        <dbReference type="ARBA" id="ARBA00022529"/>
    </source>
</evidence>
<reference evidence="9" key="1">
    <citation type="submission" date="2014-08" db="EMBL/GenBank/DDBJ databases">
        <authorList>
            <person name="Senf B."/>
            <person name="Petzold A."/>
            <person name="Downie B.R."/>
            <person name="Koch P."/>
            <person name="Platzer M."/>
        </authorList>
    </citation>
    <scope>NUCLEOTIDE SEQUENCE [LARGE SCALE GENOMIC DNA]</scope>
    <source>
        <strain evidence="9">GRZ</strain>
    </source>
</reference>
<keyword evidence="10" id="KW-1185">Reference proteome</keyword>
<feature type="chain" id="PRO_5034130277" description="Hepcidin" evidence="8">
    <location>
        <begin position="25"/>
        <end position="78"/>
    </location>
</feature>